<keyword evidence="3 5" id="KW-0808">Transferase</keyword>
<comment type="similarity">
    <text evidence="5">Belongs to the Deltex family.</text>
</comment>
<dbReference type="GO" id="GO:0008270">
    <property type="term" value="F:zinc ion binding"/>
    <property type="evidence" value="ECO:0007669"/>
    <property type="project" value="UniProtKB-KW"/>
</dbReference>
<dbReference type="Pfam" id="PF18102">
    <property type="entry name" value="DTC"/>
    <property type="match status" value="1"/>
</dbReference>
<dbReference type="Proteomes" id="UP001557470">
    <property type="component" value="Unassembled WGS sequence"/>
</dbReference>
<feature type="compositionally biased region" description="Basic and acidic residues" evidence="6">
    <location>
        <begin position="157"/>
        <end position="178"/>
    </location>
</feature>
<evidence type="ECO:0000256" key="5">
    <source>
        <dbReference type="RuleBase" id="RU367105"/>
    </source>
</evidence>
<evidence type="ECO:0000313" key="9">
    <source>
        <dbReference type="Proteomes" id="UP001557470"/>
    </source>
</evidence>
<keyword evidence="4 5" id="KW-0479">Metal-binding</keyword>
<gene>
    <name evidence="8" type="ORF">UPYG_G00075720</name>
</gene>
<keyword evidence="9" id="KW-1185">Reference proteome</keyword>
<evidence type="ECO:0000256" key="2">
    <source>
        <dbReference type="ARBA" id="ARBA00004906"/>
    </source>
</evidence>
<evidence type="ECO:0000256" key="4">
    <source>
        <dbReference type="ARBA" id="ARBA00022723"/>
    </source>
</evidence>
<keyword evidence="5" id="KW-0963">Cytoplasm</keyword>
<dbReference type="InterPro" id="IPR039398">
    <property type="entry name" value="Deltex_fam"/>
</dbReference>
<evidence type="ECO:0000313" key="8">
    <source>
        <dbReference type="EMBL" id="KAL1006708.1"/>
    </source>
</evidence>
<evidence type="ECO:0000256" key="3">
    <source>
        <dbReference type="ARBA" id="ARBA00022679"/>
    </source>
</evidence>
<comment type="pathway">
    <text evidence="2 5">Protein modification; protein ubiquitination.</text>
</comment>
<reference evidence="8 9" key="1">
    <citation type="submission" date="2024-06" db="EMBL/GenBank/DDBJ databases">
        <authorList>
            <person name="Pan Q."/>
            <person name="Wen M."/>
            <person name="Jouanno E."/>
            <person name="Zahm M."/>
            <person name="Klopp C."/>
            <person name="Cabau C."/>
            <person name="Louis A."/>
            <person name="Berthelot C."/>
            <person name="Parey E."/>
            <person name="Roest Crollius H."/>
            <person name="Montfort J."/>
            <person name="Robinson-Rechavi M."/>
            <person name="Bouchez O."/>
            <person name="Lampietro C."/>
            <person name="Lopez Roques C."/>
            <person name="Donnadieu C."/>
            <person name="Postlethwait J."/>
            <person name="Bobe J."/>
            <person name="Verreycken H."/>
            <person name="Guiguen Y."/>
        </authorList>
    </citation>
    <scope>NUCLEOTIDE SEQUENCE [LARGE SCALE GENOMIC DNA]</scope>
    <source>
        <strain evidence="8">Up_M1</strain>
        <tissue evidence="8">Testis</tissue>
    </source>
</reference>
<organism evidence="8 9">
    <name type="scientific">Umbra pygmaea</name>
    <name type="common">Eastern mudminnow</name>
    <dbReference type="NCBI Taxonomy" id="75934"/>
    <lineage>
        <taxon>Eukaryota</taxon>
        <taxon>Metazoa</taxon>
        <taxon>Chordata</taxon>
        <taxon>Craniata</taxon>
        <taxon>Vertebrata</taxon>
        <taxon>Euteleostomi</taxon>
        <taxon>Actinopterygii</taxon>
        <taxon>Neopterygii</taxon>
        <taxon>Teleostei</taxon>
        <taxon>Protacanthopterygii</taxon>
        <taxon>Esociformes</taxon>
        <taxon>Umbridae</taxon>
        <taxon>Umbra</taxon>
    </lineage>
</organism>
<accession>A0ABD0XCQ8</accession>
<dbReference type="GO" id="GO:0061630">
    <property type="term" value="F:ubiquitin protein ligase activity"/>
    <property type="evidence" value="ECO:0007669"/>
    <property type="project" value="UniProtKB-UniRule"/>
</dbReference>
<evidence type="ECO:0000256" key="6">
    <source>
        <dbReference type="SAM" id="MobiDB-lite"/>
    </source>
</evidence>
<dbReference type="GO" id="GO:0016567">
    <property type="term" value="P:protein ubiquitination"/>
    <property type="evidence" value="ECO:0007669"/>
    <property type="project" value="UniProtKB-UniRule"/>
</dbReference>
<feature type="region of interest" description="Disordered" evidence="6">
    <location>
        <begin position="1"/>
        <end position="23"/>
    </location>
</feature>
<dbReference type="InterPro" id="IPR039399">
    <property type="entry name" value="Deltex_C_sf"/>
</dbReference>
<dbReference type="PANTHER" id="PTHR12622">
    <property type="entry name" value="DELTEX-RELATED"/>
    <property type="match status" value="1"/>
</dbReference>
<dbReference type="EC" id="2.3.2.27" evidence="5"/>
<dbReference type="Gene3D" id="3.30.390.130">
    <property type="match status" value="1"/>
</dbReference>
<dbReference type="AlphaFoldDB" id="A0ABD0XCQ8"/>
<evidence type="ECO:0000259" key="7">
    <source>
        <dbReference type="Pfam" id="PF18102"/>
    </source>
</evidence>
<evidence type="ECO:0000256" key="1">
    <source>
        <dbReference type="ARBA" id="ARBA00000900"/>
    </source>
</evidence>
<dbReference type="GO" id="GO:0005737">
    <property type="term" value="C:cytoplasm"/>
    <property type="evidence" value="ECO:0007669"/>
    <property type="project" value="UniProtKB-SubCell"/>
</dbReference>
<keyword evidence="5" id="KW-0863">Zinc-finger</keyword>
<protein>
    <recommendedName>
        <fullName evidence="5">E3 ubiquitin-protein ligase</fullName>
        <ecNumber evidence="5">2.3.2.27</ecNumber>
    </recommendedName>
</protein>
<comment type="subcellular location">
    <subcellularLocation>
        <location evidence="5">Cytoplasm</location>
    </subcellularLocation>
</comment>
<keyword evidence="5" id="KW-0862">Zinc</keyword>
<dbReference type="InterPro" id="IPR039396">
    <property type="entry name" value="Deltex_C"/>
</dbReference>
<name>A0ABD0XCQ8_UMBPY</name>
<comment type="caution">
    <text evidence="8">The sequence shown here is derived from an EMBL/GenBank/DDBJ whole genome shotgun (WGS) entry which is preliminary data.</text>
</comment>
<feature type="region of interest" description="Disordered" evidence="6">
    <location>
        <begin position="156"/>
        <end position="178"/>
    </location>
</feature>
<dbReference type="EMBL" id="JAGEUA010000002">
    <property type="protein sequence ID" value="KAL1006708.1"/>
    <property type="molecule type" value="Genomic_DNA"/>
</dbReference>
<feature type="domain" description="Deltex C-terminal" evidence="7">
    <location>
        <begin position="61"/>
        <end position="190"/>
    </location>
</feature>
<comment type="catalytic activity">
    <reaction evidence="1 5">
        <text>S-ubiquitinyl-[E2 ubiquitin-conjugating enzyme]-L-cysteine + [acceptor protein]-L-lysine = [E2 ubiquitin-conjugating enzyme]-L-cysteine + N(6)-ubiquitinyl-[acceptor protein]-L-lysine.</text>
        <dbReference type="EC" id="2.3.2.27"/>
    </reaction>
</comment>
<sequence>MTHCGERNTGGLSSVHHSTARMGAKQDKMHCNRYLNGHGPSTLIEPAKEEVRASYDELFEGNQPEGLMTWVILNRNLPGYPDDNTIQISYVFADGTQTDKHPNPGCPYFGLRTVAYLPDNRDGRRILRLLEKAFYQKLIFTVVTNENNDDVVTWADIPHKTTPDPGKDSESYPDPDHLRTLRKILKDKGLE</sequence>
<proteinExistence type="inferred from homology"/>